<evidence type="ECO:0000313" key="2">
    <source>
        <dbReference type="Proteomes" id="UP000051302"/>
    </source>
</evidence>
<gene>
    <name evidence="1" type="ORF">FD31_GL001567</name>
</gene>
<evidence type="ECO:0000313" key="1">
    <source>
        <dbReference type="EMBL" id="KRM18237.1"/>
    </source>
</evidence>
<dbReference type="AlphaFoldDB" id="A0A0R1WL52"/>
<protein>
    <submittedName>
        <fullName evidence="1">Uncharacterized protein</fullName>
    </submittedName>
</protein>
<proteinExistence type="predicted"/>
<organism evidence="1 2">
    <name type="scientific">Companilactobacillus nantensis DSM 16982</name>
    <dbReference type="NCBI Taxonomy" id="1423774"/>
    <lineage>
        <taxon>Bacteria</taxon>
        <taxon>Bacillati</taxon>
        <taxon>Bacillota</taxon>
        <taxon>Bacilli</taxon>
        <taxon>Lactobacillales</taxon>
        <taxon>Lactobacillaceae</taxon>
        <taxon>Companilactobacillus</taxon>
    </lineage>
</organism>
<comment type="caution">
    <text evidence="1">The sequence shown here is derived from an EMBL/GenBank/DDBJ whole genome shotgun (WGS) entry which is preliminary data.</text>
</comment>
<name>A0A0R1WL52_9LACO</name>
<accession>A0A0R1WL52</accession>
<dbReference type="Proteomes" id="UP000051302">
    <property type="component" value="Unassembled WGS sequence"/>
</dbReference>
<keyword evidence="2" id="KW-1185">Reference proteome</keyword>
<sequence>MEIGSLAEWVEGLGELLAVSVALFLPYYQQRQENKKKNQRAKQVIISTAGTLLDQTEIQKSPNFVELQQFVSIYAVLSTNSKTINIIELGDNILDTIADNNVLNHDQKQIVKQNINDLKKLKI</sequence>
<dbReference type="PATRIC" id="fig|1423774.3.peg.1621"/>
<dbReference type="RefSeq" id="WP_057891119.1">
    <property type="nucleotide sequence ID" value="NZ_AZFV01000003.1"/>
</dbReference>
<dbReference type="EMBL" id="AZFV01000003">
    <property type="protein sequence ID" value="KRM18237.1"/>
    <property type="molecule type" value="Genomic_DNA"/>
</dbReference>
<reference evidence="1 2" key="1">
    <citation type="journal article" date="2015" name="Genome Announc.">
        <title>Expanding the biotechnology potential of lactobacilli through comparative genomics of 213 strains and associated genera.</title>
        <authorList>
            <person name="Sun Z."/>
            <person name="Harris H.M."/>
            <person name="McCann A."/>
            <person name="Guo C."/>
            <person name="Argimon S."/>
            <person name="Zhang W."/>
            <person name="Yang X."/>
            <person name="Jeffery I.B."/>
            <person name="Cooney J.C."/>
            <person name="Kagawa T.F."/>
            <person name="Liu W."/>
            <person name="Song Y."/>
            <person name="Salvetti E."/>
            <person name="Wrobel A."/>
            <person name="Rasinkangas P."/>
            <person name="Parkhill J."/>
            <person name="Rea M.C."/>
            <person name="O'Sullivan O."/>
            <person name="Ritari J."/>
            <person name="Douillard F.P."/>
            <person name="Paul Ross R."/>
            <person name="Yang R."/>
            <person name="Briner A.E."/>
            <person name="Felis G.E."/>
            <person name="de Vos W.M."/>
            <person name="Barrangou R."/>
            <person name="Klaenhammer T.R."/>
            <person name="Caufield P.W."/>
            <person name="Cui Y."/>
            <person name="Zhang H."/>
            <person name="O'Toole P.W."/>
        </authorList>
    </citation>
    <scope>NUCLEOTIDE SEQUENCE [LARGE SCALE GENOMIC DNA]</scope>
    <source>
        <strain evidence="1 2">DSM 16982</strain>
    </source>
</reference>